<accession>B3PJ29</accession>
<dbReference type="Proteomes" id="UP000001036">
    <property type="component" value="Chromosome"/>
</dbReference>
<sequence length="459" mass="49770">MSSPADAHHNTLWIKNPLACWTGNALDASNGLVIQGHKIIELVPAGHTPHTAYDQTFDAANHVLLPGLINCHHHFYQTLTRALPAALNRELFPWLQALYPVWANLDDEAIYASTQLALAELLLSGCTTAADHHYVFSSIMPHAIDAQVAAAKTIGNRVTLTRGSMSLGQSKGGLPPDSVVESDATIVRESERLIRQYHNPAEDAFCQIALAPCSPFSVTQELMRETATLAQQHNVLLHTHLGETQDENQFCLDRFGMRPVDYLEDTGWLSNRVWLAHGIHFNDDEISRLGHACVGVCHCPSSNMLLASGICRTRDLTRAGAAVGLGVDGSASNDGSNMIQEVRQAMLLQKLHYGSANFTHEHALHLATSGSAALLHRPELGSLDIGKQADLALFNLNEPRFSGHGDPIGALVLCGAHKADYVMVGGEWKVKAGQLVNTDLAEIMHRHGVAARKLQKAVG</sequence>
<evidence type="ECO:0000256" key="3">
    <source>
        <dbReference type="ARBA" id="ARBA00022801"/>
    </source>
</evidence>
<dbReference type="Gene3D" id="2.30.40.10">
    <property type="entry name" value="Urease, subunit C, domain 1"/>
    <property type="match status" value="1"/>
</dbReference>
<dbReference type="InterPro" id="IPR006680">
    <property type="entry name" value="Amidohydro-rel"/>
</dbReference>
<dbReference type="SUPFAM" id="SSF51556">
    <property type="entry name" value="Metallo-dependent hydrolases"/>
    <property type="match status" value="1"/>
</dbReference>
<gene>
    <name evidence="6" type="ordered locus">CJA_0540</name>
</gene>
<dbReference type="CDD" id="cd01298">
    <property type="entry name" value="ATZ_TRZ_like"/>
    <property type="match status" value="1"/>
</dbReference>
<dbReference type="HOGENOM" id="CLU_012358_2_3_6"/>
<feature type="domain" description="Amidohydrolase-related" evidence="5">
    <location>
        <begin position="63"/>
        <end position="427"/>
    </location>
</feature>
<dbReference type="Gene3D" id="3.20.20.140">
    <property type="entry name" value="Metal-dependent hydrolases"/>
    <property type="match status" value="1"/>
</dbReference>
<dbReference type="EC" id="3.5.99.3" evidence="6"/>
<evidence type="ECO:0000256" key="1">
    <source>
        <dbReference type="ARBA" id="ARBA00006745"/>
    </source>
</evidence>
<dbReference type="AlphaFoldDB" id="B3PJ29"/>
<keyword evidence="4" id="KW-0862">Zinc</keyword>
<comment type="similarity">
    <text evidence="1">Belongs to the metallo-dependent hydrolases superfamily. ATZ/TRZ family.</text>
</comment>
<dbReference type="PANTHER" id="PTHR43794">
    <property type="entry name" value="AMINOHYDROLASE SSNA-RELATED"/>
    <property type="match status" value="1"/>
</dbReference>
<dbReference type="EMBL" id="CP000934">
    <property type="protein sequence ID" value="ACE86300.1"/>
    <property type="molecule type" value="Genomic_DNA"/>
</dbReference>
<dbReference type="InterPro" id="IPR032466">
    <property type="entry name" value="Metal_Hydrolase"/>
</dbReference>
<dbReference type="FunFam" id="3.20.20.140:FF:000014">
    <property type="entry name" value="5-methylthioadenosine/S-adenosylhomocysteine deaminase"/>
    <property type="match status" value="1"/>
</dbReference>
<dbReference type="SUPFAM" id="SSF51338">
    <property type="entry name" value="Composite domain of metallo-dependent hydrolases"/>
    <property type="match status" value="1"/>
</dbReference>
<dbReference type="PANTHER" id="PTHR43794:SF11">
    <property type="entry name" value="AMIDOHYDROLASE-RELATED DOMAIN-CONTAINING PROTEIN"/>
    <property type="match status" value="1"/>
</dbReference>
<dbReference type="KEGG" id="cja:CJA_0540"/>
<dbReference type="InterPro" id="IPR050287">
    <property type="entry name" value="MTA/SAH_deaminase"/>
</dbReference>
<dbReference type="OrthoDB" id="9787621at2"/>
<organism evidence="6 7">
    <name type="scientific">Cellvibrio japonicus (strain Ueda107)</name>
    <name type="common">Pseudomonas fluorescens subsp. cellulosa</name>
    <dbReference type="NCBI Taxonomy" id="498211"/>
    <lineage>
        <taxon>Bacteria</taxon>
        <taxon>Pseudomonadati</taxon>
        <taxon>Pseudomonadota</taxon>
        <taxon>Gammaproteobacteria</taxon>
        <taxon>Cellvibrionales</taxon>
        <taxon>Cellvibrionaceae</taxon>
        <taxon>Cellvibrio</taxon>
    </lineage>
</organism>
<name>B3PJ29_CELJU</name>
<keyword evidence="3 6" id="KW-0378">Hydrolase</keyword>
<dbReference type="Pfam" id="PF01979">
    <property type="entry name" value="Amidohydro_1"/>
    <property type="match status" value="1"/>
</dbReference>
<dbReference type="eggNOG" id="COG0402">
    <property type="taxonomic scope" value="Bacteria"/>
</dbReference>
<evidence type="ECO:0000256" key="2">
    <source>
        <dbReference type="ARBA" id="ARBA00022723"/>
    </source>
</evidence>
<evidence type="ECO:0000256" key="4">
    <source>
        <dbReference type="ARBA" id="ARBA00022833"/>
    </source>
</evidence>
<dbReference type="InterPro" id="IPR011059">
    <property type="entry name" value="Metal-dep_hydrolase_composite"/>
</dbReference>
<dbReference type="NCBIfam" id="NF006055">
    <property type="entry name" value="PRK08203.1"/>
    <property type="match status" value="1"/>
</dbReference>
<dbReference type="STRING" id="498211.CJA_0540"/>
<dbReference type="GO" id="GO:0046872">
    <property type="term" value="F:metal ion binding"/>
    <property type="evidence" value="ECO:0007669"/>
    <property type="project" value="UniProtKB-KW"/>
</dbReference>
<dbReference type="GO" id="GO:0016814">
    <property type="term" value="F:hydrolase activity, acting on carbon-nitrogen (but not peptide) bonds, in cyclic amidines"/>
    <property type="evidence" value="ECO:0007669"/>
    <property type="project" value="UniProtKB-ARBA"/>
</dbReference>
<evidence type="ECO:0000313" key="7">
    <source>
        <dbReference type="Proteomes" id="UP000001036"/>
    </source>
</evidence>
<evidence type="ECO:0000313" key="6">
    <source>
        <dbReference type="EMBL" id="ACE86300.1"/>
    </source>
</evidence>
<protein>
    <submittedName>
        <fullName evidence="6">Hydroxydechloroatrazine ethylaminohydrolase</fullName>
        <ecNumber evidence="6">3.5.99.3</ecNumber>
    </submittedName>
</protein>
<reference evidence="6 7" key="1">
    <citation type="journal article" date="2008" name="J. Bacteriol.">
        <title>Insights into plant cell wall degradation from the genome sequence of the soil bacterium Cellvibrio japonicus.</title>
        <authorList>
            <person name="Deboy R.T."/>
            <person name="Mongodin E.F."/>
            <person name="Fouts D.E."/>
            <person name="Tailford L.E."/>
            <person name="Khouri H."/>
            <person name="Emerson J.B."/>
            <person name="Mohamoud Y."/>
            <person name="Watkins K."/>
            <person name="Henrissat B."/>
            <person name="Gilbert H.J."/>
            <person name="Nelson K.E."/>
        </authorList>
    </citation>
    <scope>NUCLEOTIDE SEQUENCE [LARGE SCALE GENOMIC DNA]</scope>
    <source>
        <strain evidence="6 7">Ueda107</strain>
    </source>
</reference>
<evidence type="ECO:0000259" key="5">
    <source>
        <dbReference type="Pfam" id="PF01979"/>
    </source>
</evidence>
<proteinExistence type="inferred from homology"/>
<dbReference type="RefSeq" id="WP_012486220.1">
    <property type="nucleotide sequence ID" value="NC_010995.1"/>
</dbReference>
<keyword evidence="7" id="KW-1185">Reference proteome</keyword>
<dbReference type="GO" id="GO:0019239">
    <property type="term" value="F:deaminase activity"/>
    <property type="evidence" value="ECO:0007669"/>
    <property type="project" value="UniProtKB-ARBA"/>
</dbReference>
<keyword evidence="2" id="KW-0479">Metal-binding</keyword>